<proteinExistence type="inferred from homology"/>
<dbReference type="Pfam" id="PF03458">
    <property type="entry name" value="Gly_transporter"/>
    <property type="match status" value="2"/>
</dbReference>
<dbReference type="AlphaFoldDB" id="A0A7D4TSC9"/>
<feature type="transmembrane region" description="Helical" evidence="7">
    <location>
        <begin position="78"/>
        <end position="94"/>
    </location>
</feature>
<feature type="transmembrane region" description="Helical" evidence="7">
    <location>
        <begin position="132"/>
        <end position="154"/>
    </location>
</feature>
<feature type="transmembrane region" description="Helical" evidence="7">
    <location>
        <begin position="192"/>
        <end position="211"/>
    </location>
</feature>
<evidence type="ECO:0000256" key="4">
    <source>
        <dbReference type="ARBA" id="ARBA00022692"/>
    </source>
</evidence>
<gene>
    <name evidence="9" type="ORF">HRU87_06785</name>
</gene>
<organism evidence="9 10">
    <name type="scientific">Aquiluna borgnonia</name>
    <dbReference type="NCBI Taxonomy" id="2499157"/>
    <lineage>
        <taxon>Bacteria</taxon>
        <taxon>Bacillati</taxon>
        <taxon>Actinomycetota</taxon>
        <taxon>Actinomycetes</taxon>
        <taxon>Micrococcales</taxon>
        <taxon>Microbacteriaceae</taxon>
        <taxon>Luna cluster</taxon>
        <taxon>Luna-1 subcluster</taxon>
        <taxon>Aquiluna</taxon>
    </lineage>
</organism>
<feature type="transmembrane region" description="Helical" evidence="7">
    <location>
        <begin position="166"/>
        <end position="186"/>
    </location>
</feature>
<accession>A0A7D4TSC9</accession>
<comment type="similarity">
    <text evidence="2">Belongs to the UPF0126 family.</text>
</comment>
<dbReference type="PANTHER" id="PTHR30506">
    <property type="entry name" value="INNER MEMBRANE PROTEIN"/>
    <property type="match status" value="1"/>
</dbReference>
<evidence type="ECO:0000256" key="6">
    <source>
        <dbReference type="ARBA" id="ARBA00023136"/>
    </source>
</evidence>
<dbReference type="InterPro" id="IPR005115">
    <property type="entry name" value="Gly_transporter"/>
</dbReference>
<evidence type="ECO:0000259" key="8">
    <source>
        <dbReference type="Pfam" id="PF03458"/>
    </source>
</evidence>
<evidence type="ECO:0000313" key="9">
    <source>
        <dbReference type="EMBL" id="QKJ25993.1"/>
    </source>
</evidence>
<keyword evidence="10" id="KW-1185">Reference proteome</keyword>
<evidence type="ECO:0000256" key="1">
    <source>
        <dbReference type="ARBA" id="ARBA00004651"/>
    </source>
</evidence>
<evidence type="ECO:0000256" key="7">
    <source>
        <dbReference type="SAM" id="Phobius"/>
    </source>
</evidence>
<evidence type="ECO:0000256" key="5">
    <source>
        <dbReference type="ARBA" id="ARBA00022989"/>
    </source>
</evidence>
<protein>
    <submittedName>
        <fullName evidence="9">Trimeric intracellular cation channel family protein</fullName>
    </submittedName>
</protein>
<feature type="transmembrane region" description="Helical" evidence="7">
    <location>
        <begin position="42"/>
        <end position="58"/>
    </location>
</feature>
<reference evidence="9 10" key="1">
    <citation type="submission" date="2020-05" db="EMBL/GenBank/DDBJ databases">
        <title>Aquirufa sp. strain 15G-AUS-rot a new Aquirufa species.</title>
        <authorList>
            <person name="Pitt A."/>
            <person name="Hahn M.W."/>
        </authorList>
    </citation>
    <scope>NUCLEOTIDE SEQUENCE [LARGE SCALE GENOMIC DNA]</scope>
    <source>
        <strain evidence="9 10">15G-AUS-rot</strain>
    </source>
</reference>
<dbReference type="PANTHER" id="PTHR30506:SF3">
    <property type="entry name" value="UPF0126 INNER MEMBRANE PROTEIN YADS-RELATED"/>
    <property type="match status" value="1"/>
</dbReference>
<evidence type="ECO:0000256" key="2">
    <source>
        <dbReference type="ARBA" id="ARBA00008193"/>
    </source>
</evidence>
<dbReference type="KEGG" id="aqg:HRU87_06785"/>
<dbReference type="GO" id="GO:0005886">
    <property type="term" value="C:plasma membrane"/>
    <property type="evidence" value="ECO:0007669"/>
    <property type="project" value="UniProtKB-SubCell"/>
</dbReference>
<evidence type="ECO:0000313" key="10">
    <source>
        <dbReference type="Proteomes" id="UP000501003"/>
    </source>
</evidence>
<keyword evidence="5 7" id="KW-1133">Transmembrane helix</keyword>
<name>A0A7D4TSC9_9MICO</name>
<dbReference type="Proteomes" id="UP000501003">
    <property type="component" value="Chromosome"/>
</dbReference>
<keyword evidence="3" id="KW-1003">Cell membrane</keyword>
<feature type="domain" description="Glycine transporter" evidence="8">
    <location>
        <begin position="108"/>
        <end position="182"/>
    </location>
</feature>
<keyword evidence="4 7" id="KW-0812">Transmembrane</keyword>
<dbReference type="EMBL" id="CP054056">
    <property type="protein sequence ID" value="QKJ25993.1"/>
    <property type="molecule type" value="Genomic_DNA"/>
</dbReference>
<evidence type="ECO:0000256" key="3">
    <source>
        <dbReference type="ARBA" id="ARBA00022475"/>
    </source>
</evidence>
<feature type="domain" description="Glycine transporter" evidence="8">
    <location>
        <begin position="20"/>
        <end position="93"/>
    </location>
</feature>
<sequence length="219" mass="24330">MLPPDWKLVKQITLDAFLIALEVLGVIAFALSGVIEAARKHFDLVGVVMVGFITAFGGGTLRDILLDRRPFFWVEQEFWVWVLIALAFFLPFFFRARHFVFTEKAIVIPDAIGLGIFTAGGTHIALELGSSPLIAVLMGVITAVVGGILRDVLVNEVPRAFHDHQPYAVVAFAGGWLVVLLDALLLPVSITLLFGSVFIILLRLMSVKFGWELKRWRFL</sequence>
<feature type="transmembrane region" description="Helical" evidence="7">
    <location>
        <begin position="106"/>
        <end position="126"/>
    </location>
</feature>
<keyword evidence="6 7" id="KW-0472">Membrane</keyword>
<feature type="transmembrane region" description="Helical" evidence="7">
    <location>
        <begin position="12"/>
        <end position="35"/>
    </location>
</feature>
<comment type="subcellular location">
    <subcellularLocation>
        <location evidence="1">Cell membrane</location>
        <topology evidence="1">Multi-pass membrane protein</topology>
    </subcellularLocation>
</comment>